<evidence type="ECO:0000256" key="5">
    <source>
        <dbReference type="ARBA" id="ARBA00023040"/>
    </source>
</evidence>
<dbReference type="InParanoid" id="B3RW15"/>
<feature type="transmembrane region" description="Helical" evidence="9">
    <location>
        <begin position="109"/>
        <end position="131"/>
    </location>
</feature>
<organism evidence="11 12">
    <name type="scientific">Trichoplax adhaerens</name>
    <name type="common">Trichoplax reptans</name>
    <dbReference type="NCBI Taxonomy" id="10228"/>
    <lineage>
        <taxon>Eukaryota</taxon>
        <taxon>Metazoa</taxon>
        <taxon>Placozoa</taxon>
        <taxon>Uniplacotomia</taxon>
        <taxon>Trichoplacea</taxon>
        <taxon>Trichoplacidae</taxon>
        <taxon>Trichoplax</taxon>
    </lineage>
</organism>
<dbReference type="GO" id="GO:0001609">
    <property type="term" value="F:G protein-coupled adenosine receptor activity"/>
    <property type="evidence" value="ECO:0000318"/>
    <property type="project" value="GO_Central"/>
</dbReference>
<dbReference type="PANTHER" id="PTHR24249">
    <property type="entry name" value="HISTAMINE RECEPTOR-RELATED G-PROTEIN COUPLED RECEPTOR"/>
    <property type="match status" value="1"/>
</dbReference>
<evidence type="ECO:0000256" key="4">
    <source>
        <dbReference type="ARBA" id="ARBA00022989"/>
    </source>
</evidence>
<dbReference type="InterPro" id="IPR050569">
    <property type="entry name" value="TAAR"/>
</dbReference>
<dbReference type="OrthoDB" id="9046662at2759"/>
<dbReference type="CDD" id="cd00637">
    <property type="entry name" value="7tm_classA_rhodopsin-like"/>
    <property type="match status" value="1"/>
</dbReference>
<dbReference type="RefSeq" id="XP_002112129.1">
    <property type="nucleotide sequence ID" value="XM_002112093.1"/>
</dbReference>
<dbReference type="HOGENOM" id="CLU_009579_5_0_1"/>
<name>B3RW15_TRIAD</name>
<dbReference type="KEGG" id="tad:TRIADDRAFT_55851"/>
<accession>B3RW15</accession>
<dbReference type="InterPro" id="IPR017452">
    <property type="entry name" value="GPCR_Rhodpsn_7TM"/>
</dbReference>
<sequence>MESFTTCTTYQSVQNDSVTDDPSRSTSIIREMPQIMYYEIVGFTALLTNGTLVHLILTHRKLWKIHNVKLCSMSTSGLFFALLFCLPYPITVIYQVNFLCYLKNPLRNFLMSCICLHLALIAVDRTITIILPFSYSKVVNRKYTYVCLTIIWLTALVGSFYPLFTFRTQGQNSTKNSCPTSGEITDELTYTLAFYSFCFLGPLLIMISCYGYIFFISLRHLKMINNHQIPSFLLVHNRKSQLIARRFKAAVPFIIITGTFIALVVPQIICSMVALILGSLPFSIRVQSLQLLINCLKASRYGLRELAFSYPALNPLIYVYFSRDIRHEIINKFGRPLAYLSRTPNTTATFRTA</sequence>
<dbReference type="PRINTS" id="PR00237">
    <property type="entry name" value="GPCRRHODOPSN"/>
</dbReference>
<dbReference type="SUPFAM" id="SSF81321">
    <property type="entry name" value="Family A G protein-coupled receptor-like"/>
    <property type="match status" value="1"/>
</dbReference>
<protein>
    <recommendedName>
        <fullName evidence="10">G-protein coupled receptors family 1 profile domain-containing protein</fullName>
    </recommendedName>
</protein>
<dbReference type="Gene3D" id="1.20.1070.10">
    <property type="entry name" value="Rhodopsin 7-helix transmembrane proteins"/>
    <property type="match status" value="1"/>
</dbReference>
<keyword evidence="12" id="KW-1185">Reference proteome</keyword>
<evidence type="ECO:0000313" key="12">
    <source>
        <dbReference type="Proteomes" id="UP000009022"/>
    </source>
</evidence>
<dbReference type="AlphaFoldDB" id="B3RW15"/>
<keyword evidence="6 9" id="KW-0472">Membrane</keyword>
<evidence type="ECO:0000313" key="11">
    <source>
        <dbReference type="EMBL" id="EDV26096.1"/>
    </source>
</evidence>
<dbReference type="GO" id="GO:0007186">
    <property type="term" value="P:G protein-coupled receptor signaling pathway"/>
    <property type="evidence" value="ECO:0000318"/>
    <property type="project" value="GO_Central"/>
</dbReference>
<keyword evidence="8" id="KW-0807">Transducer</keyword>
<dbReference type="EMBL" id="DS985244">
    <property type="protein sequence ID" value="EDV26096.1"/>
    <property type="molecule type" value="Genomic_DNA"/>
</dbReference>
<evidence type="ECO:0000256" key="7">
    <source>
        <dbReference type="ARBA" id="ARBA00023170"/>
    </source>
</evidence>
<feature type="domain" description="G-protein coupled receptors family 1 profile" evidence="10">
    <location>
        <begin position="48"/>
        <end position="318"/>
    </location>
</feature>
<dbReference type="Proteomes" id="UP000009022">
    <property type="component" value="Unassembled WGS sequence"/>
</dbReference>
<dbReference type="GeneID" id="6753342"/>
<keyword evidence="2" id="KW-1003">Cell membrane</keyword>
<dbReference type="eggNOG" id="KOG3656">
    <property type="taxonomic scope" value="Eukaryota"/>
</dbReference>
<feature type="transmembrane region" description="Helical" evidence="9">
    <location>
        <begin position="35"/>
        <end position="57"/>
    </location>
</feature>
<dbReference type="PANTHER" id="PTHR24249:SF372">
    <property type="entry name" value="G-PROTEIN COUPLED RECEPTORS FAMILY 1 PROFILE DOMAIN-CONTAINING PROTEIN"/>
    <property type="match status" value="1"/>
</dbReference>
<dbReference type="GO" id="GO:0005886">
    <property type="term" value="C:plasma membrane"/>
    <property type="evidence" value="ECO:0000318"/>
    <property type="project" value="GO_Central"/>
</dbReference>
<proteinExistence type="predicted"/>
<dbReference type="InterPro" id="IPR000276">
    <property type="entry name" value="GPCR_Rhodpsn"/>
</dbReference>
<dbReference type="CTD" id="6753342"/>
<gene>
    <name evidence="11" type="ORF">TRIADDRAFT_55851</name>
</gene>
<comment type="subcellular location">
    <subcellularLocation>
        <location evidence="1">Cell membrane</location>
        <topology evidence="1">Multi-pass membrane protein</topology>
    </subcellularLocation>
</comment>
<dbReference type="PROSITE" id="PS50262">
    <property type="entry name" value="G_PROTEIN_RECEP_F1_2"/>
    <property type="match status" value="1"/>
</dbReference>
<evidence type="ECO:0000256" key="2">
    <source>
        <dbReference type="ARBA" id="ARBA00022475"/>
    </source>
</evidence>
<evidence type="ECO:0000256" key="6">
    <source>
        <dbReference type="ARBA" id="ARBA00023136"/>
    </source>
</evidence>
<feature type="transmembrane region" description="Helical" evidence="9">
    <location>
        <begin position="249"/>
        <end position="277"/>
    </location>
</feature>
<feature type="transmembrane region" description="Helical" evidence="9">
    <location>
        <begin position="78"/>
        <end position="97"/>
    </location>
</feature>
<dbReference type="PhylomeDB" id="B3RW15"/>
<evidence type="ECO:0000256" key="3">
    <source>
        <dbReference type="ARBA" id="ARBA00022692"/>
    </source>
</evidence>
<keyword evidence="4 9" id="KW-1133">Transmembrane helix</keyword>
<feature type="transmembrane region" description="Helical" evidence="9">
    <location>
        <begin position="192"/>
        <end position="215"/>
    </location>
</feature>
<evidence type="ECO:0000256" key="9">
    <source>
        <dbReference type="SAM" id="Phobius"/>
    </source>
</evidence>
<reference evidence="11 12" key="1">
    <citation type="journal article" date="2008" name="Nature">
        <title>The Trichoplax genome and the nature of placozoans.</title>
        <authorList>
            <person name="Srivastava M."/>
            <person name="Begovic E."/>
            <person name="Chapman J."/>
            <person name="Putnam N.H."/>
            <person name="Hellsten U."/>
            <person name="Kawashima T."/>
            <person name="Kuo A."/>
            <person name="Mitros T."/>
            <person name="Salamov A."/>
            <person name="Carpenter M.L."/>
            <person name="Signorovitch A.Y."/>
            <person name="Moreno M.A."/>
            <person name="Kamm K."/>
            <person name="Grimwood J."/>
            <person name="Schmutz J."/>
            <person name="Shapiro H."/>
            <person name="Grigoriev I.V."/>
            <person name="Buss L.W."/>
            <person name="Schierwater B."/>
            <person name="Dellaporta S.L."/>
            <person name="Rokhsar D.S."/>
        </authorList>
    </citation>
    <scope>NUCLEOTIDE SEQUENCE [LARGE SCALE GENOMIC DNA]</scope>
    <source>
        <strain evidence="11 12">Grell-BS-1999</strain>
    </source>
</reference>
<feature type="transmembrane region" description="Helical" evidence="9">
    <location>
        <begin position="143"/>
        <end position="164"/>
    </location>
</feature>
<keyword evidence="3 9" id="KW-0812">Transmembrane</keyword>
<evidence type="ECO:0000256" key="8">
    <source>
        <dbReference type="ARBA" id="ARBA00023224"/>
    </source>
</evidence>
<keyword evidence="5" id="KW-0297">G-protein coupled receptor</keyword>
<evidence type="ECO:0000256" key="1">
    <source>
        <dbReference type="ARBA" id="ARBA00004651"/>
    </source>
</evidence>
<evidence type="ECO:0000259" key="10">
    <source>
        <dbReference type="PROSITE" id="PS50262"/>
    </source>
</evidence>
<dbReference type="Pfam" id="PF00001">
    <property type="entry name" value="7tm_1"/>
    <property type="match status" value="1"/>
</dbReference>
<keyword evidence="7" id="KW-0675">Receptor</keyword>